<evidence type="ECO:0000259" key="2">
    <source>
        <dbReference type="Pfam" id="PF00487"/>
    </source>
</evidence>
<keyword evidence="1" id="KW-0812">Transmembrane</keyword>
<accession>A0A7R9TVD7</accession>
<protein>
    <recommendedName>
        <fullName evidence="2">Fatty acid desaturase domain-containing protein</fullName>
    </recommendedName>
</protein>
<reference evidence="3" key="1">
    <citation type="submission" date="2021-01" db="EMBL/GenBank/DDBJ databases">
        <authorList>
            <person name="Corre E."/>
            <person name="Pelletier E."/>
            <person name="Niang G."/>
            <person name="Scheremetjew M."/>
            <person name="Finn R."/>
            <person name="Kale V."/>
            <person name="Holt S."/>
            <person name="Cochrane G."/>
            <person name="Meng A."/>
            <person name="Brown T."/>
            <person name="Cohen L."/>
        </authorList>
    </citation>
    <scope>NUCLEOTIDE SEQUENCE</scope>
    <source>
        <strain evidence="3">CCMP1413</strain>
    </source>
</reference>
<feature type="transmembrane region" description="Helical" evidence="1">
    <location>
        <begin position="107"/>
        <end position="127"/>
    </location>
</feature>
<feature type="transmembrane region" description="Helical" evidence="1">
    <location>
        <begin position="75"/>
        <end position="95"/>
    </location>
</feature>
<evidence type="ECO:0000256" key="1">
    <source>
        <dbReference type="SAM" id="Phobius"/>
    </source>
</evidence>
<dbReference type="InterPro" id="IPR005804">
    <property type="entry name" value="FA_desaturase_dom"/>
</dbReference>
<dbReference type="AlphaFoldDB" id="A0A7R9TVD7"/>
<feature type="transmembrane region" description="Helical" evidence="1">
    <location>
        <begin position="285"/>
        <end position="304"/>
    </location>
</feature>
<gene>
    <name evidence="3" type="ORF">PCOL08062_LOCUS9599</name>
</gene>
<dbReference type="GO" id="GO:0006629">
    <property type="term" value="P:lipid metabolic process"/>
    <property type="evidence" value="ECO:0007669"/>
    <property type="project" value="InterPro"/>
</dbReference>
<keyword evidence="1" id="KW-0472">Membrane</keyword>
<feature type="domain" description="Fatty acid desaturase" evidence="2">
    <location>
        <begin position="119"/>
        <end position="375"/>
    </location>
</feature>
<proteinExistence type="predicted"/>
<dbReference type="EMBL" id="HBDZ01012512">
    <property type="protein sequence ID" value="CAD8246326.1"/>
    <property type="molecule type" value="Transcribed_RNA"/>
</dbReference>
<name>A0A7R9TVD7_9VIRI</name>
<organism evidence="3">
    <name type="scientific">Prasinoderma coloniale</name>
    <dbReference type="NCBI Taxonomy" id="156133"/>
    <lineage>
        <taxon>Eukaryota</taxon>
        <taxon>Viridiplantae</taxon>
        <taxon>Prasinodermophyta</taxon>
        <taxon>Prasinodermophyceae</taxon>
        <taxon>Prasinodermales</taxon>
        <taxon>Prasinodermaceae</taxon>
        <taxon>Prasinoderma</taxon>
    </lineage>
</organism>
<dbReference type="Pfam" id="PF00487">
    <property type="entry name" value="FA_desaturase"/>
    <property type="match status" value="1"/>
</dbReference>
<sequence>MCITAAAPRDRKGDAAALGDGVPHPVGLSAGVTKRRAAGWGAAATAGCADGFDAAVRAHVFSPRYRPTNGGGARAVLLTLIPQAALYAFWATVIAPLLQRALDSGGLLAGGGASLVALAFLCVHCAARGCLFVRGFMLFHDAGHNALFASHAANRFATWPLSFLVLTPADWPAKHRRHHGAAGNLGQADAPWSDTVFVTTRTRARMSPAARAFHDAARWPPVFFTLAPLVVWFFRYRVPVQLDTFSGRLAAAPHNMVNTLGGGALIALLWHLLPLGGYAAACELVGAYLGAAAGLALFHVQHVYNPPDGTPAYVVTEGWTVRDAGLLGSSHLLVREHLGRAGAYVTLGIEYHHIHHFNTRVPCYLLDRCHDEAPPGMWDAVTQLGPKDAWRALWNTHFDEETSLYVPIGGA</sequence>
<feature type="transmembrane region" description="Helical" evidence="1">
    <location>
        <begin position="256"/>
        <end position="273"/>
    </location>
</feature>
<evidence type="ECO:0000313" key="3">
    <source>
        <dbReference type="EMBL" id="CAD8246326.1"/>
    </source>
</evidence>
<feature type="transmembrane region" description="Helical" evidence="1">
    <location>
        <begin position="216"/>
        <end position="236"/>
    </location>
</feature>
<keyword evidence="1" id="KW-1133">Transmembrane helix</keyword>